<evidence type="ECO:0000256" key="4">
    <source>
        <dbReference type="ARBA" id="ARBA00022723"/>
    </source>
</evidence>
<dbReference type="Proteomes" id="UP001596044">
    <property type="component" value="Unassembled WGS sequence"/>
</dbReference>
<keyword evidence="9 10" id="KW-0131">Cell cycle</keyword>
<evidence type="ECO:0000256" key="8">
    <source>
        <dbReference type="ARBA" id="ARBA00023210"/>
    </source>
</evidence>
<keyword evidence="6" id="KW-0460">Magnesium</keyword>
<keyword evidence="7 10" id="KW-0342">GTP-binding</keyword>
<sequence>MKVNQAEFIISAVGPSQYPDDALPEIALAGRSNVGKSSLINRMINRKNLARTSSQPGKTQTLNYYKINQDLYFVDLPGYGYARVSKTQREQWGKFIENYLLNREPLKLVMQLIDLRHPPTKDDQAMYEWLRHHGVPVIVVTTKADKIPKSKWQKHAKVVRETLGMDKGEQPLLFSSELGLGKDELWDLIEKRIGFVAEDMMAGEQTASQESLEVHAVQPDNE</sequence>
<evidence type="ECO:0000256" key="3">
    <source>
        <dbReference type="ARBA" id="ARBA00022618"/>
    </source>
</evidence>
<evidence type="ECO:0000256" key="10">
    <source>
        <dbReference type="HAMAP-Rule" id="MF_00321"/>
    </source>
</evidence>
<keyword evidence="5 10" id="KW-0547">Nucleotide-binding</keyword>
<dbReference type="PANTHER" id="PTHR11649">
    <property type="entry name" value="MSS1/TRME-RELATED GTP-BINDING PROTEIN"/>
    <property type="match status" value="1"/>
</dbReference>
<evidence type="ECO:0000256" key="6">
    <source>
        <dbReference type="ARBA" id="ARBA00022842"/>
    </source>
</evidence>
<keyword evidence="13" id="KW-1185">Reference proteome</keyword>
<dbReference type="EMBL" id="JBHSMJ010000006">
    <property type="protein sequence ID" value="MFC5447287.1"/>
    <property type="molecule type" value="Genomic_DNA"/>
</dbReference>
<evidence type="ECO:0000256" key="2">
    <source>
        <dbReference type="ARBA" id="ARBA00009638"/>
    </source>
</evidence>
<reference evidence="13" key="1">
    <citation type="journal article" date="2019" name="Int. J. Syst. Evol. Microbiol.">
        <title>The Global Catalogue of Microorganisms (GCM) 10K type strain sequencing project: providing services to taxonomists for standard genome sequencing and annotation.</title>
        <authorList>
            <consortium name="The Broad Institute Genomics Platform"/>
            <consortium name="The Broad Institute Genome Sequencing Center for Infectious Disease"/>
            <person name="Wu L."/>
            <person name="Ma J."/>
        </authorList>
    </citation>
    <scope>NUCLEOTIDE SEQUENCE [LARGE SCALE GENOMIC DNA]</scope>
    <source>
        <strain evidence="13">KACC 11904</strain>
    </source>
</reference>
<dbReference type="Gene3D" id="3.40.50.300">
    <property type="entry name" value="P-loop containing nucleotide triphosphate hydrolases"/>
    <property type="match status" value="1"/>
</dbReference>
<comment type="cofactor">
    <cofactor evidence="1">
        <name>Mg(2+)</name>
        <dbReference type="ChEBI" id="CHEBI:18420"/>
    </cofactor>
</comment>
<evidence type="ECO:0000256" key="1">
    <source>
        <dbReference type="ARBA" id="ARBA00001946"/>
    </source>
</evidence>
<comment type="function">
    <text evidence="10">Necessary for normal cell division and for the maintenance of normal septation.</text>
</comment>
<keyword evidence="3 10" id="KW-0132">Cell division</keyword>
<evidence type="ECO:0000259" key="11">
    <source>
        <dbReference type="PROSITE" id="PS51706"/>
    </source>
</evidence>
<protein>
    <recommendedName>
        <fullName evidence="10">Probable GTP-binding protein EngB</fullName>
    </recommendedName>
</protein>
<keyword evidence="8 10" id="KW-0717">Septation</keyword>
<comment type="similarity">
    <text evidence="2 10">Belongs to the TRAFAC class TrmE-Era-EngA-EngB-Septin-like GTPase superfamily. EngB GTPase family.</text>
</comment>
<gene>
    <name evidence="12" type="primary">yihA</name>
    <name evidence="10" type="synonym">engB</name>
    <name evidence="12" type="ORF">ACFPOG_03385</name>
</gene>
<evidence type="ECO:0000313" key="12">
    <source>
        <dbReference type="EMBL" id="MFC5447287.1"/>
    </source>
</evidence>
<dbReference type="PROSITE" id="PS51706">
    <property type="entry name" value="G_ENGB"/>
    <property type="match status" value="1"/>
</dbReference>
<dbReference type="PANTHER" id="PTHR11649:SF13">
    <property type="entry name" value="ENGB-TYPE G DOMAIN-CONTAINING PROTEIN"/>
    <property type="match status" value="1"/>
</dbReference>
<dbReference type="CDD" id="cd01876">
    <property type="entry name" value="YihA_EngB"/>
    <property type="match status" value="1"/>
</dbReference>
<dbReference type="InterPro" id="IPR019987">
    <property type="entry name" value="GTP-bd_ribosome_bio_YsxC"/>
</dbReference>
<comment type="caution">
    <text evidence="12">The sequence shown here is derived from an EMBL/GenBank/DDBJ whole genome shotgun (WGS) entry which is preliminary data.</text>
</comment>
<dbReference type="SUPFAM" id="SSF52540">
    <property type="entry name" value="P-loop containing nucleoside triphosphate hydrolases"/>
    <property type="match status" value="1"/>
</dbReference>
<dbReference type="RefSeq" id="WP_270884353.1">
    <property type="nucleotide sequence ID" value="NZ_JAQFVF010000068.1"/>
</dbReference>
<dbReference type="InterPro" id="IPR030393">
    <property type="entry name" value="G_ENGB_dom"/>
</dbReference>
<dbReference type="Pfam" id="PF01926">
    <property type="entry name" value="MMR_HSR1"/>
    <property type="match status" value="1"/>
</dbReference>
<name>A0ABW0K3P1_9BACL</name>
<evidence type="ECO:0000313" key="13">
    <source>
        <dbReference type="Proteomes" id="UP001596044"/>
    </source>
</evidence>
<dbReference type="InterPro" id="IPR006073">
    <property type="entry name" value="GTP-bd"/>
</dbReference>
<proteinExistence type="inferred from homology"/>
<accession>A0ABW0K3P1</accession>
<evidence type="ECO:0000256" key="7">
    <source>
        <dbReference type="ARBA" id="ARBA00023134"/>
    </source>
</evidence>
<evidence type="ECO:0000256" key="5">
    <source>
        <dbReference type="ARBA" id="ARBA00022741"/>
    </source>
</evidence>
<dbReference type="NCBIfam" id="TIGR03598">
    <property type="entry name" value="GTPase_YsxC"/>
    <property type="match status" value="1"/>
</dbReference>
<dbReference type="InterPro" id="IPR027417">
    <property type="entry name" value="P-loop_NTPase"/>
</dbReference>
<organism evidence="12 13">
    <name type="scientific">Paenibacillus aestuarii</name>
    <dbReference type="NCBI Taxonomy" id="516965"/>
    <lineage>
        <taxon>Bacteria</taxon>
        <taxon>Bacillati</taxon>
        <taxon>Bacillota</taxon>
        <taxon>Bacilli</taxon>
        <taxon>Bacillales</taxon>
        <taxon>Paenibacillaceae</taxon>
        <taxon>Paenibacillus</taxon>
    </lineage>
</organism>
<keyword evidence="4" id="KW-0479">Metal-binding</keyword>
<evidence type="ECO:0000256" key="9">
    <source>
        <dbReference type="ARBA" id="ARBA00023306"/>
    </source>
</evidence>
<feature type="domain" description="EngB-type G" evidence="11">
    <location>
        <begin position="22"/>
        <end position="195"/>
    </location>
</feature>
<dbReference type="HAMAP" id="MF_00321">
    <property type="entry name" value="GTPase_EngB"/>
    <property type="match status" value="1"/>
</dbReference>